<name>A0AC61NBH1_9BACT</name>
<gene>
    <name evidence="1" type="ORF">K4L44_09190</name>
</gene>
<accession>A0AC61NBH1</accession>
<keyword evidence="2" id="KW-1185">Reference proteome</keyword>
<reference evidence="1" key="1">
    <citation type="submission" date="2021-08" db="EMBL/GenBank/DDBJ databases">
        <title>Novel anaerobic bacterium isolated from sea squirt in East Sea, Republic of Korea.</title>
        <authorList>
            <person name="Nguyen T.H."/>
            <person name="Li Z."/>
            <person name="Lee Y.-J."/>
            <person name="Ko J."/>
            <person name="Kim S.-G."/>
        </authorList>
    </citation>
    <scope>NUCLEOTIDE SEQUENCE</scope>
    <source>
        <strain evidence="1">KCTC 25031</strain>
    </source>
</reference>
<organism evidence="1 2">
    <name type="scientific">Halosquirtibacter laminarini</name>
    <dbReference type="NCBI Taxonomy" id="3374600"/>
    <lineage>
        <taxon>Bacteria</taxon>
        <taxon>Pseudomonadati</taxon>
        <taxon>Bacteroidota</taxon>
        <taxon>Bacteroidia</taxon>
        <taxon>Marinilabiliales</taxon>
        <taxon>Prolixibacteraceae</taxon>
        <taxon>Halosquirtibacter</taxon>
    </lineage>
</organism>
<protein>
    <submittedName>
        <fullName evidence="1">Uncharacterized protein</fullName>
    </submittedName>
</protein>
<sequence>MKYITHTLFLFLLLSTIKGQSQNISDQNNTFSVVDFTLSSDNKVVYMAQKDTKSVVCYQTATQEKVHTWNFNDTPTGITIYKNKLYVTTSYSKGMLYRIDLLTDMVEDSIRVGMGACDPTINKNGTEVIVCNRYTNKIAKISLPNFKHIASCEVEREPNHVVYSKDEKYLFVTNFLPCQRADIDTVAADLSVIDAGKMKVVKQIKLTNGSNALRDMVLTPDGKYLLVTHNLGRFQVPTSQLQQGWMNTSAMSVIDIQTLDLLGTVLLDESDHGAAGTWGVDCDDHQIIVTHSGTHDMSVIDYVGFIEKFEKLEDKESLSYDLRFLNGIRERISLDGNGPRNVVLNDGKVWVMTYFSDRLNCYNIADKHLQSYAMNPDFKTSIVRHGEQLFNDASYCLESWQSCNGCHPSDARTDGMNWDLLNDGIGNPKNCKSMLYSHRTAPAMITGIRPDAETAVRAGFQHIQFAKVSDSEAKAVDAYLKSLIPLPSPYLVNGELSKRAQKGEKLFVKFNCNYCHSGSLFTDGKMHRIGEVEFEKGWDTPTLVEVWRTGPYLFDGRAKTIEEIFSVHHHGLKGKKVKKKDIEYLSEYVKSL</sequence>
<proteinExistence type="predicted"/>
<dbReference type="EMBL" id="CP081303">
    <property type="protein sequence ID" value="QZE12764.1"/>
    <property type="molecule type" value="Genomic_DNA"/>
</dbReference>
<evidence type="ECO:0000313" key="1">
    <source>
        <dbReference type="EMBL" id="QZE12764.1"/>
    </source>
</evidence>
<dbReference type="Proteomes" id="UP000826212">
    <property type="component" value="Chromosome"/>
</dbReference>
<evidence type="ECO:0000313" key="2">
    <source>
        <dbReference type="Proteomes" id="UP000826212"/>
    </source>
</evidence>